<dbReference type="AlphaFoldDB" id="A0AA88DNU1"/>
<evidence type="ECO:0000313" key="2">
    <source>
        <dbReference type="Proteomes" id="UP001187192"/>
    </source>
</evidence>
<accession>A0AA88DNU1</accession>
<evidence type="ECO:0000313" key="1">
    <source>
        <dbReference type="EMBL" id="GMN58695.1"/>
    </source>
</evidence>
<keyword evidence="2" id="KW-1185">Reference proteome</keyword>
<name>A0AA88DNU1_FICCA</name>
<dbReference type="Proteomes" id="UP001187192">
    <property type="component" value="Unassembled WGS sequence"/>
</dbReference>
<gene>
    <name evidence="1" type="ORF">TIFTF001_027803</name>
</gene>
<sequence>MGLDFGRPQAWRDMDVIGLYNQLYLALVQVIDGLERMVLRMVEEVLATLDLHKNDRA</sequence>
<organism evidence="1 2">
    <name type="scientific">Ficus carica</name>
    <name type="common">Common fig</name>
    <dbReference type="NCBI Taxonomy" id="3494"/>
    <lineage>
        <taxon>Eukaryota</taxon>
        <taxon>Viridiplantae</taxon>
        <taxon>Streptophyta</taxon>
        <taxon>Embryophyta</taxon>
        <taxon>Tracheophyta</taxon>
        <taxon>Spermatophyta</taxon>
        <taxon>Magnoliopsida</taxon>
        <taxon>eudicotyledons</taxon>
        <taxon>Gunneridae</taxon>
        <taxon>Pentapetalae</taxon>
        <taxon>rosids</taxon>
        <taxon>fabids</taxon>
        <taxon>Rosales</taxon>
        <taxon>Moraceae</taxon>
        <taxon>Ficeae</taxon>
        <taxon>Ficus</taxon>
    </lineage>
</organism>
<comment type="caution">
    <text evidence="1">The sequence shown here is derived from an EMBL/GenBank/DDBJ whole genome shotgun (WGS) entry which is preliminary data.</text>
</comment>
<reference evidence="1" key="1">
    <citation type="submission" date="2023-07" db="EMBL/GenBank/DDBJ databases">
        <title>draft genome sequence of fig (Ficus carica).</title>
        <authorList>
            <person name="Takahashi T."/>
            <person name="Nishimura K."/>
        </authorList>
    </citation>
    <scope>NUCLEOTIDE SEQUENCE</scope>
</reference>
<proteinExistence type="predicted"/>
<protein>
    <submittedName>
        <fullName evidence="1">Uncharacterized protein</fullName>
    </submittedName>
</protein>
<dbReference type="EMBL" id="BTGU01000080">
    <property type="protein sequence ID" value="GMN58695.1"/>
    <property type="molecule type" value="Genomic_DNA"/>
</dbReference>